<dbReference type="InterPro" id="IPR016164">
    <property type="entry name" value="FAD-linked_Oxase-like_C"/>
</dbReference>
<dbReference type="Gene3D" id="3.30.43.10">
    <property type="entry name" value="Uridine Diphospho-n-acetylenolpyruvylglucosamine Reductase, domain 2"/>
    <property type="match status" value="1"/>
</dbReference>
<dbReference type="Proteomes" id="UP001519363">
    <property type="component" value="Unassembled WGS sequence"/>
</dbReference>
<dbReference type="RefSeq" id="WP_143342976.1">
    <property type="nucleotide sequence ID" value="NZ_JAGIOO010000001.1"/>
</dbReference>
<dbReference type="PANTHER" id="PTHR11748">
    <property type="entry name" value="D-LACTATE DEHYDROGENASE"/>
    <property type="match status" value="1"/>
</dbReference>
<keyword evidence="3" id="KW-0274">FAD</keyword>
<protein>
    <submittedName>
        <fullName evidence="6">4-cresol dehydrogenase (Hydroxylating)</fullName>
        <ecNumber evidence="6">1.17.9.1</ecNumber>
    </submittedName>
</protein>
<evidence type="ECO:0000256" key="1">
    <source>
        <dbReference type="ARBA" id="ARBA00008000"/>
    </source>
</evidence>
<keyword evidence="4 6" id="KW-0560">Oxidoreductase</keyword>
<dbReference type="InterPro" id="IPR036318">
    <property type="entry name" value="FAD-bd_PCMH-like_sf"/>
</dbReference>
<dbReference type="InterPro" id="IPR016167">
    <property type="entry name" value="FAD-bd_PCMH_sub1"/>
</dbReference>
<evidence type="ECO:0000256" key="4">
    <source>
        <dbReference type="ARBA" id="ARBA00023002"/>
    </source>
</evidence>
<evidence type="ECO:0000313" key="6">
    <source>
        <dbReference type="EMBL" id="MBP2477759.1"/>
    </source>
</evidence>
<gene>
    <name evidence="6" type="ORF">JOF53_006631</name>
</gene>
<evidence type="ECO:0000256" key="2">
    <source>
        <dbReference type="ARBA" id="ARBA00022630"/>
    </source>
</evidence>
<name>A0ABS5ANI9_9PSEU</name>
<evidence type="ECO:0000259" key="5">
    <source>
        <dbReference type="PROSITE" id="PS51387"/>
    </source>
</evidence>
<proteinExistence type="inferred from homology"/>
<dbReference type="InterPro" id="IPR016170">
    <property type="entry name" value="Cytok_DH_C_sf"/>
</dbReference>
<dbReference type="InterPro" id="IPR006094">
    <property type="entry name" value="Oxid_FAD_bind_N"/>
</dbReference>
<organism evidence="6 7">
    <name type="scientific">Crossiella equi</name>
    <dbReference type="NCBI Taxonomy" id="130796"/>
    <lineage>
        <taxon>Bacteria</taxon>
        <taxon>Bacillati</taxon>
        <taxon>Actinomycetota</taxon>
        <taxon>Actinomycetes</taxon>
        <taxon>Pseudonocardiales</taxon>
        <taxon>Pseudonocardiaceae</taxon>
        <taxon>Crossiella</taxon>
    </lineage>
</organism>
<dbReference type="GO" id="GO:0018695">
    <property type="term" value="F:4-cresol dehydrogenase (hydroxylating) activity"/>
    <property type="evidence" value="ECO:0007669"/>
    <property type="project" value="UniProtKB-EC"/>
</dbReference>
<dbReference type="PROSITE" id="PS51387">
    <property type="entry name" value="FAD_PCMH"/>
    <property type="match status" value="1"/>
</dbReference>
<dbReference type="Pfam" id="PF01565">
    <property type="entry name" value="FAD_binding_4"/>
    <property type="match status" value="1"/>
</dbReference>
<evidence type="ECO:0000256" key="3">
    <source>
        <dbReference type="ARBA" id="ARBA00022827"/>
    </source>
</evidence>
<evidence type="ECO:0000313" key="7">
    <source>
        <dbReference type="Proteomes" id="UP001519363"/>
    </source>
</evidence>
<comment type="caution">
    <text evidence="6">The sequence shown here is derived from an EMBL/GenBank/DDBJ whole genome shotgun (WGS) entry which is preliminary data.</text>
</comment>
<keyword evidence="2" id="KW-0285">Flavoprotein</keyword>
<dbReference type="EC" id="1.17.9.1" evidence="6"/>
<reference evidence="6 7" key="1">
    <citation type="submission" date="2021-03" db="EMBL/GenBank/DDBJ databases">
        <title>Sequencing the genomes of 1000 actinobacteria strains.</title>
        <authorList>
            <person name="Klenk H.-P."/>
        </authorList>
    </citation>
    <scope>NUCLEOTIDE SEQUENCE [LARGE SCALE GENOMIC DNA]</scope>
    <source>
        <strain evidence="6 7">DSM 44580</strain>
    </source>
</reference>
<dbReference type="EMBL" id="JAGIOO010000001">
    <property type="protein sequence ID" value="MBP2477759.1"/>
    <property type="molecule type" value="Genomic_DNA"/>
</dbReference>
<dbReference type="SUPFAM" id="SSF56176">
    <property type="entry name" value="FAD-binding/transporter-associated domain-like"/>
    <property type="match status" value="1"/>
</dbReference>
<accession>A0ABS5ANI9</accession>
<dbReference type="Gene3D" id="3.40.462.10">
    <property type="entry name" value="FAD-linked oxidases, C-terminal domain"/>
    <property type="match status" value="1"/>
</dbReference>
<comment type="similarity">
    <text evidence="1">Belongs to the FAD-binding oxidoreductase/transferase type 4 family.</text>
</comment>
<dbReference type="InterPro" id="IPR016169">
    <property type="entry name" value="FAD-bd_PCMH_sub2"/>
</dbReference>
<keyword evidence="7" id="KW-1185">Reference proteome</keyword>
<dbReference type="Gene3D" id="3.30.465.10">
    <property type="match status" value="1"/>
</dbReference>
<sequence length="448" mass="48297">MLGPNIGMFRSRTVLEVLRPRTPEEVQKIIATAAGASFHVYSTGRNWGLGSREPVRDGVVTLDLSGMDGIRALDTEQGFAVVEPGVTQARLAQALEGTDRIVNLTASSAHTSVVGNTLDRGVGLRGPRERDLLGLEVVLPDGELVRVGWWPGTGPAYAPGLGPSLLHAFVQSGLGVVTAAAVRLHPRPEAVRVLWLQFAPESLPAATALCRRWVRQGLAQNALRVYNPAAAVAYRGRPGEYLVHVCLDGAASAVAALSGIVAAEAAESGLFTAVWHSATPGLAEEDRRLAALVDDEYVGVPDPEDLLLTTKTGQPVEKMDERAGLVFFLPVVPLSGEMIARSEELLRDMHDRTGVRYGATYFTLDTEQTLAIIALRFEREEAEAARAHRALDGLYTVFAEAGFTMCRLDVDHADWAERLSPDPAARRLLDRVKAMLDPDGVIAPGRYH</sequence>
<feature type="domain" description="FAD-binding PCMH-type" evidence="5">
    <location>
        <begin position="9"/>
        <end position="187"/>
    </location>
</feature>
<dbReference type="InterPro" id="IPR016166">
    <property type="entry name" value="FAD-bd_PCMH"/>
</dbReference>
<dbReference type="PANTHER" id="PTHR11748:SF111">
    <property type="entry name" value="D-LACTATE DEHYDROGENASE, MITOCHONDRIAL-RELATED"/>
    <property type="match status" value="1"/>
</dbReference>
<dbReference type="SUPFAM" id="SSF55103">
    <property type="entry name" value="FAD-linked oxidases, C-terminal domain"/>
    <property type="match status" value="1"/>
</dbReference>